<evidence type="ECO:0000256" key="7">
    <source>
        <dbReference type="ARBA" id="ARBA00022771"/>
    </source>
</evidence>
<dbReference type="GO" id="GO:0016567">
    <property type="term" value="P:protein ubiquitination"/>
    <property type="evidence" value="ECO:0007669"/>
    <property type="project" value="InterPro"/>
</dbReference>
<dbReference type="InterPro" id="IPR031127">
    <property type="entry name" value="E3_UB_ligase_RBR"/>
</dbReference>
<dbReference type="InterPro" id="IPR013083">
    <property type="entry name" value="Znf_RING/FYVE/PHD"/>
</dbReference>
<keyword evidence="6" id="KW-0677">Repeat</keyword>
<dbReference type="PANTHER" id="PTHR11685">
    <property type="entry name" value="RBR FAMILY RING FINGER AND IBR DOMAIN-CONTAINING"/>
    <property type="match status" value="1"/>
</dbReference>
<evidence type="ECO:0000256" key="1">
    <source>
        <dbReference type="ARBA" id="ARBA00001798"/>
    </source>
</evidence>
<evidence type="ECO:0000256" key="2">
    <source>
        <dbReference type="ARBA" id="ARBA00005884"/>
    </source>
</evidence>
<evidence type="ECO:0000256" key="9">
    <source>
        <dbReference type="ARBA" id="ARBA00022833"/>
    </source>
</evidence>
<keyword evidence="7" id="KW-0863">Zinc-finger</keyword>
<evidence type="ECO:0000313" key="11">
    <source>
        <dbReference type="WBParaSite" id="SSTP_0000025400.1"/>
    </source>
</evidence>
<evidence type="ECO:0000256" key="3">
    <source>
        <dbReference type="ARBA" id="ARBA00012251"/>
    </source>
</evidence>
<dbReference type="Pfam" id="PF21235">
    <property type="entry name" value="UBA_ARI1"/>
    <property type="match status" value="1"/>
</dbReference>
<organism evidence="11">
    <name type="scientific">Strongyloides stercoralis</name>
    <name type="common">Threadworm</name>
    <dbReference type="NCBI Taxonomy" id="6248"/>
    <lineage>
        <taxon>Eukaryota</taxon>
        <taxon>Metazoa</taxon>
        <taxon>Ecdysozoa</taxon>
        <taxon>Nematoda</taxon>
        <taxon>Chromadorea</taxon>
        <taxon>Rhabditida</taxon>
        <taxon>Tylenchina</taxon>
        <taxon>Panagrolaimomorpha</taxon>
        <taxon>Strongyloidoidea</taxon>
        <taxon>Strongyloididae</taxon>
        <taxon>Strongyloides</taxon>
    </lineage>
</organism>
<feature type="domain" description="RING-type" evidence="10">
    <location>
        <begin position="123"/>
        <end position="329"/>
    </location>
</feature>
<dbReference type="InterPro" id="IPR044066">
    <property type="entry name" value="TRIAD_supradom"/>
</dbReference>
<evidence type="ECO:0000256" key="4">
    <source>
        <dbReference type="ARBA" id="ARBA00022679"/>
    </source>
</evidence>
<dbReference type="Gene3D" id="1.20.120.1750">
    <property type="match status" value="1"/>
</dbReference>
<keyword evidence="4" id="KW-0808">Transferase</keyword>
<reference evidence="11" key="1">
    <citation type="submission" date="2015-08" db="UniProtKB">
        <authorList>
            <consortium name="WormBaseParasite"/>
        </authorList>
    </citation>
    <scope>IDENTIFICATION</scope>
</reference>
<dbReference type="Gene3D" id="3.30.40.10">
    <property type="entry name" value="Zinc/RING finger domain, C3HC4 (zinc finger)"/>
    <property type="match status" value="1"/>
</dbReference>
<dbReference type="FunFam" id="1.20.120.1750:FF:000007">
    <property type="entry name" value="RBR-type E3 ubiquitin transferase"/>
    <property type="match status" value="1"/>
</dbReference>
<comment type="similarity">
    <text evidence="2">Belongs to the RBR family. Ariadne subfamily.</text>
</comment>
<dbReference type="InterPro" id="IPR002867">
    <property type="entry name" value="IBR_dom"/>
</dbReference>
<dbReference type="CDD" id="cd20356">
    <property type="entry name" value="Rcat_RBR_HHARI-like"/>
    <property type="match status" value="1"/>
</dbReference>
<keyword evidence="8" id="KW-0833">Ubl conjugation pathway</keyword>
<dbReference type="GO" id="GO:0008270">
    <property type="term" value="F:zinc ion binding"/>
    <property type="evidence" value="ECO:0007669"/>
    <property type="project" value="UniProtKB-KW"/>
</dbReference>
<protein>
    <recommendedName>
        <fullName evidence="3">RBR-type E3 ubiquitin transferase</fullName>
        <ecNumber evidence="3">2.3.2.31</ecNumber>
    </recommendedName>
</protein>
<dbReference type="SMART" id="SM00647">
    <property type="entry name" value="IBR"/>
    <property type="match status" value="2"/>
</dbReference>
<accession>A0A0K0DSP2</accession>
<evidence type="ECO:0000256" key="8">
    <source>
        <dbReference type="ARBA" id="ARBA00022786"/>
    </source>
</evidence>
<evidence type="ECO:0000259" key="10">
    <source>
        <dbReference type="PROSITE" id="PS51873"/>
    </source>
</evidence>
<dbReference type="InterPro" id="IPR045840">
    <property type="entry name" value="Ariadne"/>
</dbReference>
<proteinExistence type="inferred from homology"/>
<dbReference type="InterPro" id="IPR048962">
    <property type="entry name" value="ARIH1-like_UBL"/>
</dbReference>
<dbReference type="Pfam" id="PF01485">
    <property type="entry name" value="IBR"/>
    <property type="match status" value="1"/>
</dbReference>
<dbReference type="CDD" id="cd20343">
    <property type="entry name" value="BRcat_RBR_HHARI-like"/>
    <property type="match status" value="1"/>
</dbReference>
<evidence type="ECO:0000256" key="6">
    <source>
        <dbReference type="ARBA" id="ARBA00022737"/>
    </source>
</evidence>
<sequence>MSFFSLIPTMSDEYLSSDNEYGDMSDSSESSTSYIEHDQQSTSNHYKLLENKHLVSEMDKILDEVRSVTNLPKTYCRILLHQYKWDKQTLIEKYYEQESDAFFKKYNLINPSSLNRSIISVATRGTCNICCSEEVLTESICGHKYCNQCWLHYFKTKITDHCDHIISCQEYGCDIAVDDDMVIKIIGQSAPLICRYKKLITKSFVESNKNLKYCPNPECYYITKIISIEDEPITCQCGFVYCFKCGHEWHEPLHCDIFKRWLRKCSDDSETSNWLNVHTKECPKCASTIEKNGGCNHMICHRCKYEYCWVCLQEWGPHGNNWYSCNKYNEKRDSNNHTNVTQARAKLNRYLHYYQRYANHQQSLRLEGNLNHSVEEAMQLFQNEGMSWIEVQFLKTAVSILSNCRKTLMYSYAFAYYLERGNQTDIFEGNQADLESSTESLSASLERLSEDTNMMREIKRKIQDKCRYVDRRRVVLLNHIKEGYEQKSWIFTSD</sequence>
<dbReference type="WBParaSite" id="SSTP_0000025400.1">
    <property type="protein sequence ID" value="SSTP_0000025400.1"/>
    <property type="gene ID" value="SSTP_0000025400"/>
</dbReference>
<dbReference type="Pfam" id="PF19422">
    <property type="entry name" value="Ariadne"/>
    <property type="match status" value="1"/>
</dbReference>
<dbReference type="AlphaFoldDB" id="A0A0K0DSP2"/>
<dbReference type="PROSITE" id="PS51873">
    <property type="entry name" value="TRIAD"/>
    <property type="match status" value="1"/>
</dbReference>
<keyword evidence="5" id="KW-0479">Metal-binding</keyword>
<dbReference type="STRING" id="6248.A0A0K0DSP2"/>
<name>A0A0K0DSP2_STRER</name>
<comment type="catalytic activity">
    <reaction evidence="1">
        <text>[E2 ubiquitin-conjugating enzyme]-S-ubiquitinyl-L-cysteine + [acceptor protein]-L-lysine = [E2 ubiquitin-conjugating enzyme]-L-cysteine + [acceptor protein]-N(6)-ubiquitinyl-L-lysine.</text>
        <dbReference type="EC" id="2.3.2.31"/>
    </reaction>
</comment>
<keyword evidence="9" id="KW-0862">Zinc</keyword>
<dbReference type="GO" id="GO:0061630">
    <property type="term" value="F:ubiquitin protein ligase activity"/>
    <property type="evidence" value="ECO:0007669"/>
    <property type="project" value="UniProtKB-EC"/>
</dbReference>
<dbReference type="EC" id="2.3.2.31" evidence="3"/>
<evidence type="ECO:0000256" key="5">
    <source>
        <dbReference type="ARBA" id="ARBA00022723"/>
    </source>
</evidence>
<dbReference type="SUPFAM" id="SSF57850">
    <property type="entry name" value="RING/U-box"/>
    <property type="match status" value="3"/>
</dbReference>
<dbReference type="Pfam" id="PF22191">
    <property type="entry name" value="IBR_1"/>
    <property type="match status" value="1"/>
</dbReference>